<comment type="subcellular location">
    <subcellularLocation>
        <location evidence="1">Membrane</location>
        <topology evidence="1">Multi-pass membrane protein</topology>
    </subcellularLocation>
</comment>
<dbReference type="Pfam" id="PF07291">
    <property type="entry name" value="MauE"/>
    <property type="match status" value="1"/>
</dbReference>
<feature type="domain" description="Methylamine utilisation protein MauE" evidence="6">
    <location>
        <begin position="20"/>
        <end position="145"/>
    </location>
</feature>
<evidence type="ECO:0000313" key="8">
    <source>
        <dbReference type="Proteomes" id="UP001204376"/>
    </source>
</evidence>
<comment type="caution">
    <text evidence="7">The sequence shown here is derived from an EMBL/GenBank/DDBJ whole genome shotgun (WGS) entry which is preliminary data.</text>
</comment>
<keyword evidence="2 5" id="KW-0812">Transmembrane</keyword>
<dbReference type="Proteomes" id="UP001204376">
    <property type="component" value="Unassembled WGS sequence"/>
</dbReference>
<evidence type="ECO:0000313" key="7">
    <source>
        <dbReference type="EMBL" id="MCQ6958276.1"/>
    </source>
</evidence>
<feature type="transmembrane region" description="Helical" evidence="5">
    <location>
        <begin position="58"/>
        <end position="80"/>
    </location>
</feature>
<protein>
    <recommendedName>
        <fullName evidence="6">Methylamine utilisation protein MauE domain-containing protein</fullName>
    </recommendedName>
</protein>
<feature type="transmembrane region" description="Helical" evidence="5">
    <location>
        <begin position="20"/>
        <end position="38"/>
    </location>
</feature>
<keyword evidence="3 5" id="KW-1133">Transmembrane helix</keyword>
<accession>A0ABT1T0Z7</accession>
<name>A0ABT1T0Z7_9SPHI</name>
<sequence>MERIIKKSNKFHLSNSTTDLLATAISWLCMGLFLYTAYAKIVDHTRFLRGLESVSLIGGAALLISFAVPAIEVVVAFLLLIPRTLRIGLYTFIGVMTTFTIYIGIAMIWEKKLPCHCGGAIEKLSWAQHLWFNVGFIAVAMFALLLVNQKRLLKIKK</sequence>
<evidence type="ECO:0000256" key="3">
    <source>
        <dbReference type="ARBA" id="ARBA00022989"/>
    </source>
</evidence>
<keyword evidence="4 5" id="KW-0472">Membrane</keyword>
<dbReference type="InterPro" id="IPR009908">
    <property type="entry name" value="Methylamine_util_MauE"/>
</dbReference>
<evidence type="ECO:0000256" key="1">
    <source>
        <dbReference type="ARBA" id="ARBA00004141"/>
    </source>
</evidence>
<evidence type="ECO:0000256" key="4">
    <source>
        <dbReference type="ARBA" id="ARBA00023136"/>
    </source>
</evidence>
<reference evidence="7 8" key="1">
    <citation type="submission" date="2022-07" db="EMBL/GenBank/DDBJ databases">
        <title>Mucilaginibacter sp. JC4.</title>
        <authorList>
            <person name="Le V."/>
            <person name="Ko S.-R."/>
            <person name="Ahn C.-Y."/>
            <person name="Oh H.-M."/>
        </authorList>
    </citation>
    <scope>NUCLEOTIDE SEQUENCE [LARGE SCALE GENOMIC DNA]</scope>
    <source>
        <strain evidence="7 8">JC4</strain>
    </source>
</reference>
<dbReference type="RefSeq" id="WP_256538454.1">
    <property type="nucleotide sequence ID" value="NZ_JANHOH010000001.1"/>
</dbReference>
<keyword evidence="8" id="KW-1185">Reference proteome</keyword>
<proteinExistence type="predicted"/>
<organism evidence="7 8">
    <name type="scientific">Mucilaginibacter aquariorum</name>
    <dbReference type="NCBI Taxonomy" id="2967225"/>
    <lineage>
        <taxon>Bacteria</taxon>
        <taxon>Pseudomonadati</taxon>
        <taxon>Bacteroidota</taxon>
        <taxon>Sphingobacteriia</taxon>
        <taxon>Sphingobacteriales</taxon>
        <taxon>Sphingobacteriaceae</taxon>
        <taxon>Mucilaginibacter</taxon>
    </lineage>
</organism>
<dbReference type="EMBL" id="JANHOH010000001">
    <property type="protein sequence ID" value="MCQ6958276.1"/>
    <property type="molecule type" value="Genomic_DNA"/>
</dbReference>
<gene>
    <name evidence="7" type="ORF">NPE20_09920</name>
</gene>
<evidence type="ECO:0000256" key="5">
    <source>
        <dbReference type="SAM" id="Phobius"/>
    </source>
</evidence>
<evidence type="ECO:0000259" key="6">
    <source>
        <dbReference type="Pfam" id="PF07291"/>
    </source>
</evidence>
<feature type="transmembrane region" description="Helical" evidence="5">
    <location>
        <begin position="87"/>
        <end position="109"/>
    </location>
</feature>
<evidence type="ECO:0000256" key="2">
    <source>
        <dbReference type="ARBA" id="ARBA00022692"/>
    </source>
</evidence>
<feature type="transmembrane region" description="Helical" evidence="5">
    <location>
        <begin position="129"/>
        <end position="147"/>
    </location>
</feature>